<feature type="repeat" description="ANK" evidence="3">
    <location>
        <begin position="110"/>
        <end position="142"/>
    </location>
</feature>
<reference evidence="4" key="4">
    <citation type="submission" date="2025-08" db="UniProtKB">
        <authorList>
            <consortium name="Ensembl"/>
        </authorList>
    </citation>
    <scope>IDENTIFICATION</scope>
</reference>
<proteinExistence type="predicted"/>
<keyword evidence="5" id="KW-1185">Reference proteome</keyword>
<dbReference type="PROSITE" id="PS50297">
    <property type="entry name" value="ANK_REP_REGION"/>
    <property type="match status" value="2"/>
</dbReference>
<evidence type="ECO:0000313" key="5">
    <source>
        <dbReference type="Proteomes" id="UP000314986"/>
    </source>
</evidence>
<dbReference type="Proteomes" id="UP000314986">
    <property type="component" value="Unassembled WGS sequence"/>
</dbReference>
<dbReference type="Gene3D" id="1.25.40.20">
    <property type="entry name" value="Ankyrin repeat-containing domain"/>
    <property type="match status" value="1"/>
</dbReference>
<dbReference type="InterPro" id="IPR036770">
    <property type="entry name" value="Ankyrin_rpt-contain_sf"/>
</dbReference>
<dbReference type="PANTHER" id="PTHR24171">
    <property type="entry name" value="ANKYRIN REPEAT DOMAIN-CONTAINING PROTEIN 39-RELATED"/>
    <property type="match status" value="1"/>
</dbReference>
<dbReference type="AlphaFoldDB" id="A0A4W3IXU9"/>
<dbReference type="InterPro" id="IPR002110">
    <property type="entry name" value="Ankyrin_rpt"/>
</dbReference>
<reference evidence="5" key="3">
    <citation type="journal article" date="2014" name="Nature">
        <title>Elephant shark genome provides unique insights into gnathostome evolution.</title>
        <authorList>
            <consortium name="International Elephant Shark Genome Sequencing Consortium"/>
            <person name="Venkatesh B."/>
            <person name="Lee A.P."/>
            <person name="Ravi V."/>
            <person name="Maurya A.K."/>
            <person name="Lian M.M."/>
            <person name="Swann J.B."/>
            <person name="Ohta Y."/>
            <person name="Flajnik M.F."/>
            <person name="Sutoh Y."/>
            <person name="Kasahara M."/>
            <person name="Hoon S."/>
            <person name="Gangu V."/>
            <person name="Roy S.W."/>
            <person name="Irimia M."/>
            <person name="Korzh V."/>
            <person name="Kondrychyn I."/>
            <person name="Lim Z.W."/>
            <person name="Tay B.H."/>
            <person name="Tohari S."/>
            <person name="Kong K.W."/>
            <person name="Ho S."/>
            <person name="Lorente-Galdos B."/>
            <person name="Quilez J."/>
            <person name="Marques-Bonet T."/>
            <person name="Raney B.J."/>
            <person name="Ingham P.W."/>
            <person name="Tay A."/>
            <person name="Hillier L.W."/>
            <person name="Minx P."/>
            <person name="Boehm T."/>
            <person name="Wilson R.K."/>
            <person name="Brenner S."/>
            <person name="Warren W.C."/>
        </authorList>
    </citation>
    <scope>NUCLEOTIDE SEQUENCE [LARGE SCALE GENOMIC DNA]</scope>
</reference>
<keyword evidence="2 3" id="KW-0040">ANK repeat</keyword>
<dbReference type="STRING" id="7868.ENSCMIP00000030963"/>
<dbReference type="GeneTree" id="ENSGT00430000031071"/>
<protein>
    <submittedName>
        <fullName evidence="4">Myotrophin</fullName>
    </submittedName>
</protein>
<dbReference type="GO" id="GO:0085020">
    <property type="term" value="P:protein K6-linked ubiquitination"/>
    <property type="evidence" value="ECO:0007669"/>
    <property type="project" value="TreeGrafter"/>
</dbReference>
<keyword evidence="1" id="KW-0677">Repeat</keyword>
<sequence length="161" mass="17301">MEVIALVLPLLPPPPPPFINLQIPLVTFPLPLLPCQTCHCDVILHVWRCINESCCLDGACIYSGSCLQVVDVNVELGGRTPLHYAADSGQFDTLAFLLSKGANINATDRHGITPLLSAIYEGHLTCVRLLLSEGADRNVKGPDGLSCFEAAGSPEIKELLK</sequence>
<reference evidence="4" key="5">
    <citation type="submission" date="2025-09" db="UniProtKB">
        <authorList>
            <consortium name="Ensembl"/>
        </authorList>
    </citation>
    <scope>IDENTIFICATION</scope>
</reference>
<evidence type="ECO:0000256" key="1">
    <source>
        <dbReference type="ARBA" id="ARBA00022737"/>
    </source>
</evidence>
<dbReference type="SUPFAM" id="SSF48403">
    <property type="entry name" value="Ankyrin repeat"/>
    <property type="match status" value="1"/>
</dbReference>
<reference evidence="5" key="1">
    <citation type="journal article" date="2006" name="Science">
        <title>Ancient noncoding elements conserved in the human genome.</title>
        <authorList>
            <person name="Venkatesh B."/>
            <person name="Kirkness E.F."/>
            <person name="Loh Y.H."/>
            <person name="Halpern A.L."/>
            <person name="Lee A.P."/>
            <person name="Johnson J."/>
            <person name="Dandona N."/>
            <person name="Viswanathan L.D."/>
            <person name="Tay A."/>
            <person name="Venter J.C."/>
            <person name="Strausberg R.L."/>
            <person name="Brenner S."/>
        </authorList>
    </citation>
    <scope>NUCLEOTIDE SEQUENCE [LARGE SCALE GENOMIC DNA]</scope>
</reference>
<dbReference type="PANTHER" id="PTHR24171:SF8">
    <property type="entry name" value="BRCA1-ASSOCIATED RING DOMAIN PROTEIN 1"/>
    <property type="match status" value="1"/>
</dbReference>
<dbReference type="PROSITE" id="PS50088">
    <property type="entry name" value="ANK_REPEAT"/>
    <property type="match status" value="2"/>
</dbReference>
<feature type="repeat" description="ANK" evidence="3">
    <location>
        <begin position="77"/>
        <end position="109"/>
    </location>
</feature>
<name>A0A4W3IXU9_CALMI</name>
<dbReference type="SMART" id="SM00248">
    <property type="entry name" value="ANK"/>
    <property type="match status" value="2"/>
</dbReference>
<dbReference type="GO" id="GO:0070531">
    <property type="term" value="C:BRCA1-A complex"/>
    <property type="evidence" value="ECO:0007669"/>
    <property type="project" value="TreeGrafter"/>
</dbReference>
<dbReference type="FunCoup" id="A0A4W3IXU9">
    <property type="interactions" value="712"/>
</dbReference>
<dbReference type="Pfam" id="PF12796">
    <property type="entry name" value="Ank_2"/>
    <property type="match status" value="1"/>
</dbReference>
<reference evidence="5" key="2">
    <citation type="journal article" date="2007" name="PLoS Biol.">
        <title>Survey sequencing and comparative analysis of the elephant shark (Callorhinchus milii) genome.</title>
        <authorList>
            <person name="Venkatesh B."/>
            <person name="Kirkness E.F."/>
            <person name="Loh Y.H."/>
            <person name="Halpern A.L."/>
            <person name="Lee A.P."/>
            <person name="Johnson J."/>
            <person name="Dandona N."/>
            <person name="Viswanathan L.D."/>
            <person name="Tay A."/>
            <person name="Venter J.C."/>
            <person name="Strausberg R.L."/>
            <person name="Brenner S."/>
        </authorList>
    </citation>
    <scope>NUCLEOTIDE SEQUENCE [LARGE SCALE GENOMIC DNA]</scope>
</reference>
<accession>A0A4W3IXU9</accession>
<organism evidence="4 5">
    <name type="scientific">Callorhinchus milii</name>
    <name type="common">Ghost shark</name>
    <dbReference type="NCBI Taxonomy" id="7868"/>
    <lineage>
        <taxon>Eukaryota</taxon>
        <taxon>Metazoa</taxon>
        <taxon>Chordata</taxon>
        <taxon>Craniata</taxon>
        <taxon>Vertebrata</taxon>
        <taxon>Chondrichthyes</taxon>
        <taxon>Holocephali</taxon>
        <taxon>Chimaeriformes</taxon>
        <taxon>Callorhinchidae</taxon>
        <taxon>Callorhinchus</taxon>
    </lineage>
</organism>
<dbReference type="GO" id="GO:0004842">
    <property type="term" value="F:ubiquitin-protein transferase activity"/>
    <property type="evidence" value="ECO:0007669"/>
    <property type="project" value="TreeGrafter"/>
</dbReference>
<dbReference type="InParanoid" id="A0A4W3IXU9"/>
<dbReference type="GO" id="GO:0031436">
    <property type="term" value="C:BRCA1-BARD1 complex"/>
    <property type="evidence" value="ECO:0007669"/>
    <property type="project" value="TreeGrafter"/>
</dbReference>
<evidence type="ECO:0000313" key="4">
    <source>
        <dbReference type="Ensembl" id="ENSCMIP00000030963.1"/>
    </source>
</evidence>
<dbReference type="Ensembl" id="ENSCMIT00000031435.1">
    <property type="protein sequence ID" value="ENSCMIP00000030963.1"/>
    <property type="gene ID" value="ENSCMIG00000013301.1"/>
</dbReference>
<dbReference type="PRINTS" id="PR01415">
    <property type="entry name" value="ANKYRIN"/>
</dbReference>
<evidence type="ECO:0000256" key="2">
    <source>
        <dbReference type="ARBA" id="ARBA00023043"/>
    </source>
</evidence>
<evidence type="ECO:0000256" key="3">
    <source>
        <dbReference type="PROSITE-ProRule" id="PRU00023"/>
    </source>
</evidence>